<sequence>MSTAELEQRVMTLQRAFAEAAADPRALTHCASLLEPLKQNLTLYQLAGAAVDDRFLSLSREVYEIGALVSLTLDDVSAFECFYSYLHPLYFDYTHLAERSARMDVILGLRLLHLLTENRIGDFYMLLELLPADMRFSQNIVYVVELERSMMEGNLARLIDVRQTAPCVHYQALADKLADTARNKIAASMEVAYESLGADAALRMLKLRDFTEPLGHVNVLVGAVQNVVEKLVAERLERLDPLLGVVPEEQHDELDRDRRRVPGEHPGEVGGPDVGERDVVVVGVHGVHLVQGGSAQHLNYLHQLVYRRVPREHGLAQKQLPDDTPDGPHVDRRGVLVRAQHELGRPVEPRTDIRHAPLPRHQLFGRAEVAQLELVRLEVHEQVVRLEVAVTDAPGMEVPQRPAKLEGIYLDERQRHLVVLFEVGPHDPMHRPRHELHDEVEEPLLFLVPDGLRVVIVEQIHDVGV</sequence>
<keyword evidence="5" id="KW-1185">Reference proteome</keyword>
<feature type="domain" description="CSN8/PSMD8/EIF3K" evidence="3">
    <location>
        <begin position="104"/>
        <end position="208"/>
    </location>
</feature>
<evidence type="ECO:0000259" key="3">
    <source>
        <dbReference type="Pfam" id="PF10075"/>
    </source>
</evidence>
<dbReference type="Proteomes" id="UP001497744">
    <property type="component" value="Unassembled WGS sequence"/>
</dbReference>
<dbReference type="GeneID" id="94193199"/>
<dbReference type="GO" id="GO:0005634">
    <property type="term" value="C:nucleus"/>
    <property type="evidence" value="ECO:0007669"/>
    <property type="project" value="TreeGrafter"/>
</dbReference>
<evidence type="ECO:0000313" key="5">
    <source>
        <dbReference type="Proteomes" id="UP001497744"/>
    </source>
</evidence>
<proteinExistence type="predicted"/>
<evidence type="ECO:0000256" key="2">
    <source>
        <dbReference type="SAM" id="MobiDB-lite"/>
    </source>
</evidence>
<dbReference type="Gene3D" id="1.25.40.990">
    <property type="match status" value="1"/>
</dbReference>
<dbReference type="GO" id="GO:0008541">
    <property type="term" value="C:proteasome regulatory particle, lid subcomplex"/>
    <property type="evidence" value="ECO:0007669"/>
    <property type="project" value="TreeGrafter"/>
</dbReference>
<dbReference type="RefSeq" id="XP_067713787.1">
    <property type="nucleotide sequence ID" value="XM_067857686.1"/>
</dbReference>
<organism evidence="4 5">
    <name type="scientific">Babesia caballi</name>
    <dbReference type="NCBI Taxonomy" id="5871"/>
    <lineage>
        <taxon>Eukaryota</taxon>
        <taxon>Sar</taxon>
        <taxon>Alveolata</taxon>
        <taxon>Apicomplexa</taxon>
        <taxon>Aconoidasida</taxon>
        <taxon>Piroplasmida</taxon>
        <taxon>Babesiidae</taxon>
        <taxon>Babesia</taxon>
    </lineage>
</organism>
<dbReference type="Pfam" id="PF10075">
    <property type="entry name" value="CSN8_PSD8_EIF3K"/>
    <property type="match status" value="1"/>
</dbReference>
<evidence type="ECO:0000256" key="1">
    <source>
        <dbReference type="ARBA" id="ARBA00022942"/>
    </source>
</evidence>
<dbReference type="EMBL" id="BPLF01000001">
    <property type="protein sequence ID" value="GIX61716.1"/>
    <property type="molecule type" value="Genomic_DNA"/>
</dbReference>
<dbReference type="PANTHER" id="PTHR12387:SF0">
    <property type="entry name" value="26S PROTEASOME NON-ATPASE REGULATORY SUBUNIT 8"/>
    <property type="match status" value="1"/>
</dbReference>
<reference evidence="4 5" key="1">
    <citation type="submission" date="2021-06" db="EMBL/GenBank/DDBJ databases">
        <title>Genome sequence of Babesia caballi.</title>
        <authorList>
            <person name="Yamagishi J."/>
            <person name="Kidaka T."/>
            <person name="Ochi A."/>
        </authorList>
    </citation>
    <scope>NUCLEOTIDE SEQUENCE [LARGE SCALE GENOMIC DNA]</scope>
    <source>
        <strain evidence="4">USDA-D6B2</strain>
    </source>
</reference>
<dbReference type="GO" id="GO:0043161">
    <property type="term" value="P:proteasome-mediated ubiquitin-dependent protein catabolic process"/>
    <property type="evidence" value="ECO:0007669"/>
    <property type="project" value="TreeGrafter"/>
</dbReference>
<feature type="region of interest" description="Disordered" evidence="2">
    <location>
        <begin position="250"/>
        <end position="275"/>
    </location>
</feature>
<dbReference type="InterPro" id="IPR033464">
    <property type="entry name" value="CSN8_PSD8_EIF3K"/>
</dbReference>
<evidence type="ECO:0000313" key="4">
    <source>
        <dbReference type="EMBL" id="GIX61716.1"/>
    </source>
</evidence>
<keyword evidence="1 4" id="KW-0647">Proteasome</keyword>
<protein>
    <submittedName>
        <fullName evidence="4">26S proteasome regulatory subunit</fullName>
    </submittedName>
</protein>
<dbReference type="InterPro" id="IPR006746">
    <property type="entry name" value="26S_Psome_Rpn12"/>
</dbReference>
<accession>A0AAV4LPF5</accession>
<gene>
    <name evidence="4" type="ORF">BcabD6B2_11510</name>
</gene>
<dbReference type="AlphaFoldDB" id="A0AAV4LPF5"/>
<feature type="compositionally biased region" description="Basic and acidic residues" evidence="2">
    <location>
        <begin position="253"/>
        <end position="267"/>
    </location>
</feature>
<dbReference type="GO" id="GO:0005829">
    <property type="term" value="C:cytosol"/>
    <property type="evidence" value="ECO:0007669"/>
    <property type="project" value="TreeGrafter"/>
</dbReference>
<comment type="caution">
    <text evidence="4">The sequence shown here is derived from an EMBL/GenBank/DDBJ whole genome shotgun (WGS) entry which is preliminary data.</text>
</comment>
<dbReference type="PANTHER" id="PTHR12387">
    <property type="entry name" value="26S PROTEASOME NON-ATPASE REGULATORY SUBUNIT 8"/>
    <property type="match status" value="1"/>
</dbReference>
<name>A0AAV4LPF5_BABCB</name>